<evidence type="ECO:0000313" key="2">
    <source>
        <dbReference type="Proteomes" id="UP000254572"/>
    </source>
</evidence>
<proteinExistence type="predicted"/>
<reference evidence="1 2" key="1">
    <citation type="submission" date="2018-06" db="EMBL/GenBank/DDBJ databases">
        <authorList>
            <consortium name="Pathogen Informatics"/>
            <person name="Doyle S."/>
        </authorList>
    </citation>
    <scope>NUCLEOTIDE SEQUENCE [LARGE SCALE GENOMIC DNA]</scope>
    <source>
        <strain evidence="1 2">NCTC13294</strain>
    </source>
</reference>
<dbReference type="Proteomes" id="UP000254572">
    <property type="component" value="Unassembled WGS sequence"/>
</dbReference>
<keyword evidence="2" id="KW-1185">Reference proteome</keyword>
<dbReference type="EMBL" id="UFUW01000001">
    <property type="protein sequence ID" value="SUX23791.1"/>
    <property type="molecule type" value="Genomic_DNA"/>
</dbReference>
<accession>A0A381EA17</accession>
<gene>
    <name evidence="1" type="ORF">NCTC13294_01613</name>
</gene>
<organism evidence="1 2">
    <name type="scientific">Cardiobacterium valvarum</name>
    <dbReference type="NCBI Taxonomy" id="194702"/>
    <lineage>
        <taxon>Bacteria</taxon>
        <taxon>Pseudomonadati</taxon>
        <taxon>Pseudomonadota</taxon>
        <taxon>Gammaproteobacteria</taxon>
        <taxon>Cardiobacteriales</taxon>
        <taxon>Cardiobacteriaceae</taxon>
        <taxon>Cardiobacterium</taxon>
    </lineage>
</organism>
<name>A0A381EA17_9GAMM</name>
<protein>
    <submittedName>
        <fullName evidence="1">Uncharacterized protein</fullName>
    </submittedName>
</protein>
<sequence>MNKKTHLTGLMNDSKWARIFALITGAWVITHQKNRWRIRPARPLGDY</sequence>
<dbReference type="AlphaFoldDB" id="A0A381EA17"/>
<dbReference type="RefSeq" id="WP_172542282.1">
    <property type="nucleotide sequence ID" value="NZ_JBHLZC010000002.1"/>
</dbReference>
<evidence type="ECO:0000313" key="1">
    <source>
        <dbReference type="EMBL" id="SUX23791.1"/>
    </source>
</evidence>